<evidence type="ECO:0000256" key="4">
    <source>
        <dbReference type="ARBA" id="ARBA00022729"/>
    </source>
</evidence>
<dbReference type="Proteomes" id="UP000515163">
    <property type="component" value="Unplaced"/>
</dbReference>
<keyword evidence="10" id="KW-0393">Immunoglobulin domain</keyword>
<evidence type="ECO:0000256" key="6">
    <source>
        <dbReference type="ARBA" id="ARBA00023136"/>
    </source>
</evidence>
<dbReference type="KEGG" id="aten:116291158"/>
<keyword evidence="2" id="KW-1003">Cell membrane</keyword>
<dbReference type="GO" id="GO:0071222">
    <property type="term" value="P:cellular response to lipopolysaccharide"/>
    <property type="evidence" value="ECO:0007669"/>
    <property type="project" value="TreeGrafter"/>
</dbReference>
<dbReference type="GO" id="GO:0009897">
    <property type="term" value="C:external side of plasma membrane"/>
    <property type="evidence" value="ECO:0007669"/>
    <property type="project" value="TreeGrafter"/>
</dbReference>
<keyword evidence="4 12" id="KW-0732">Signal</keyword>
<dbReference type="GO" id="GO:0007166">
    <property type="term" value="P:cell surface receptor signaling pathway"/>
    <property type="evidence" value="ECO:0007669"/>
    <property type="project" value="TreeGrafter"/>
</dbReference>
<feature type="transmembrane region" description="Helical" evidence="11">
    <location>
        <begin position="289"/>
        <end position="306"/>
    </location>
</feature>
<keyword evidence="3 11" id="KW-0812">Transmembrane</keyword>
<dbReference type="RefSeq" id="XP_031554141.1">
    <property type="nucleotide sequence ID" value="XM_031698281.1"/>
</dbReference>
<sequence length="308" mass="33952">MHRISLLHMIALLLAITVSSSLSATSHNQNGCYNTDVILACPHYTQNKPGTLIWRFKDKTTGVWSKVASIRNGQTKLNSANTALDGRSAIHPNGSLEIHSLHPDDASKYMCIVKQDGRKLHVVKLSVACGKVTLLKREVCVEEDVILDCDAWHRTNPRKLHQVKWHKKNTSGNDVSWSLLVASSSSNVTVGDGFKLHGNGSLQLHGGRAEEVVTYKCDVTKNVPSRLDRHIIVVKSVECRREKREVTAGSHVKTTAGRVAMTTPITVTMETISPSVFSAVSPVHGTNNIFLVSVIIMVWLLMNLRVKL</sequence>
<name>A0A6P8HEI8_ACTTE</name>
<dbReference type="InterPro" id="IPR036179">
    <property type="entry name" value="Ig-like_dom_sf"/>
</dbReference>
<evidence type="ECO:0000313" key="13">
    <source>
        <dbReference type="Proteomes" id="UP000515163"/>
    </source>
</evidence>
<keyword evidence="5 11" id="KW-1133">Transmembrane helix</keyword>
<evidence type="ECO:0000256" key="8">
    <source>
        <dbReference type="ARBA" id="ARBA00023170"/>
    </source>
</evidence>
<dbReference type="PANTHER" id="PTHR25466:SF14">
    <property type="entry name" value="BUTYROPHILIN SUBFAMILY 2 MEMBER A2-LIKE-RELATED"/>
    <property type="match status" value="1"/>
</dbReference>
<dbReference type="PANTHER" id="PTHR25466">
    <property type="entry name" value="T-LYMPHOCYTE ACTIVATION ANTIGEN"/>
    <property type="match status" value="1"/>
</dbReference>
<feature type="chain" id="PRO_5027768940" evidence="12">
    <location>
        <begin position="24"/>
        <end position="308"/>
    </location>
</feature>
<evidence type="ECO:0000256" key="2">
    <source>
        <dbReference type="ARBA" id="ARBA00022475"/>
    </source>
</evidence>
<keyword evidence="8" id="KW-0675">Receptor</keyword>
<evidence type="ECO:0000313" key="14">
    <source>
        <dbReference type="RefSeq" id="XP_031554141.1"/>
    </source>
</evidence>
<evidence type="ECO:0000256" key="1">
    <source>
        <dbReference type="ARBA" id="ARBA00004251"/>
    </source>
</evidence>
<dbReference type="Gene3D" id="2.60.40.10">
    <property type="entry name" value="Immunoglobulins"/>
    <property type="match status" value="2"/>
</dbReference>
<evidence type="ECO:0000256" key="12">
    <source>
        <dbReference type="SAM" id="SignalP"/>
    </source>
</evidence>
<dbReference type="AlphaFoldDB" id="A0A6P8HEI8"/>
<dbReference type="OrthoDB" id="5975444at2759"/>
<evidence type="ECO:0000256" key="3">
    <source>
        <dbReference type="ARBA" id="ARBA00022692"/>
    </source>
</evidence>
<evidence type="ECO:0000256" key="5">
    <source>
        <dbReference type="ARBA" id="ARBA00022989"/>
    </source>
</evidence>
<dbReference type="GeneID" id="116291158"/>
<organism evidence="13 14">
    <name type="scientific">Actinia tenebrosa</name>
    <name type="common">Australian red waratah sea anemone</name>
    <dbReference type="NCBI Taxonomy" id="6105"/>
    <lineage>
        <taxon>Eukaryota</taxon>
        <taxon>Metazoa</taxon>
        <taxon>Cnidaria</taxon>
        <taxon>Anthozoa</taxon>
        <taxon>Hexacorallia</taxon>
        <taxon>Actiniaria</taxon>
        <taxon>Actiniidae</taxon>
        <taxon>Actinia</taxon>
    </lineage>
</organism>
<dbReference type="InterPro" id="IPR051713">
    <property type="entry name" value="T-cell_Activation_Regulation"/>
</dbReference>
<keyword evidence="13" id="KW-1185">Reference proteome</keyword>
<evidence type="ECO:0000256" key="11">
    <source>
        <dbReference type="SAM" id="Phobius"/>
    </source>
</evidence>
<proteinExistence type="predicted"/>
<reference evidence="14" key="1">
    <citation type="submission" date="2025-08" db="UniProtKB">
        <authorList>
            <consortium name="RefSeq"/>
        </authorList>
    </citation>
    <scope>IDENTIFICATION</scope>
</reference>
<comment type="subcellular location">
    <subcellularLocation>
        <location evidence="1">Cell membrane</location>
        <topology evidence="1">Single-pass type I membrane protein</topology>
    </subcellularLocation>
</comment>
<dbReference type="InParanoid" id="A0A6P8HEI8"/>
<accession>A0A6P8HEI8</accession>
<dbReference type="SUPFAM" id="SSF48726">
    <property type="entry name" value="Immunoglobulin"/>
    <property type="match status" value="2"/>
</dbReference>
<feature type="signal peptide" evidence="12">
    <location>
        <begin position="1"/>
        <end position="23"/>
    </location>
</feature>
<evidence type="ECO:0000256" key="7">
    <source>
        <dbReference type="ARBA" id="ARBA00023157"/>
    </source>
</evidence>
<dbReference type="InterPro" id="IPR013783">
    <property type="entry name" value="Ig-like_fold"/>
</dbReference>
<evidence type="ECO:0000256" key="10">
    <source>
        <dbReference type="ARBA" id="ARBA00023319"/>
    </source>
</evidence>
<gene>
    <name evidence="14" type="primary">LOC116291158</name>
</gene>
<keyword evidence="6 11" id="KW-0472">Membrane</keyword>
<keyword evidence="7" id="KW-1015">Disulfide bond</keyword>
<keyword evidence="9" id="KW-0325">Glycoprotein</keyword>
<protein>
    <submittedName>
        <fullName evidence="14">Uncharacterized protein LOC116291158</fullName>
    </submittedName>
</protein>
<dbReference type="GO" id="GO:0006955">
    <property type="term" value="P:immune response"/>
    <property type="evidence" value="ECO:0007669"/>
    <property type="project" value="TreeGrafter"/>
</dbReference>
<evidence type="ECO:0000256" key="9">
    <source>
        <dbReference type="ARBA" id="ARBA00023180"/>
    </source>
</evidence>